<dbReference type="AlphaFoldDB" id="A0AAV7BL23"/>
<name>A0AAV7BL23_ENGPU</name>
<dbReference type="EMBL" id="WNYA01000005">
    <property type="protein sequence ID" value="KAG8573379.1"/>
    <property type="molecule type" value="Genomic_DNA"/>
</dbReference>
<feature type="compositionally biased region" description="Polar residues" evidence="1">
    <location>
        <begin position="86"/>
        <end position="95"/>
    </location>
</feature>
<accession>A0AAV7BL23</accession>
<keyword evidence="3" id="KW-1185">Reference proteome</keyword>
<feature type="compositionally biased region" description="Pro residues" evidence="1">
    <location>
        <begin position="49"/>
        <end position="62"/>
    </location>
</feature>
<gene>
    <name evidence="2" type="ORF">GDO81_012376</name>
</gene>
<evidence type="ECO:0000313" key="2">
    <source>
        <dbReference type="EMBL" id="KAG8573379.1"/>
    </source>
</evidence>
<comment type="caution">
    <text evidence="2">The sequence shown here is derived from an EMBL/GenBank/DDBJ whole genome shotgun (WGS) entry which is preliminary data.</text>
</comment>
<proteinExistence type="predicted"/>
<feature type="region of interest" description="Disordered" evidence="1">
    <location>
        <begin position="37"/>
        <end position="165"/>
    </location>
</feature>
<dbReference type="Proteomes" id="UP000824782">
    <property type="component" value="Unassembled WGS sequence"/>
</dbReference>
<evidence type="ECO:0000313" key="3">
    <source>
        <dbReference type="Proteomes" id="UP000824782"/>
    </source>
</evidence>
<evidence type="ECO:0000256" key="1">
    <source>
        <dbReference type="SAM" id="MobiDB-lite"/>
    </source>
</evidence>
<protein>
    <submittedName>
        <fullName evidence="2">Uncharacterized protein</fullName>
    </submittedName>
</protein>
<sequence length="302" mass="33329">MFFPLSYTDPHVSQSPHQPPCFLSTLLTQSPAMSLYSPPSDPHVSHFPPQRPPPCVPLPSTSPPMFNTHPRIDPMFSSHFPHNSPHVHSQLSSQEPPYVFQSPPSPCLPHISPSPFTEPPHVSKSPHDEPPLFPHSSSHRPPYPPSASHRSPHLSHISFSPTSSNRTPIFPTHHPTIPHDFPTLLTQTPIIPTLLTQTPIIPTLLTEPPIFSFPTLLTSPPCFPLFLPSPPPIFSQQSPHTRHTPLFAPSLFTRRNPIFSLPTLLLITRAPHVFPLYLTEPPIVSPAHSPPSGATAMFPPSP</sequence>
<organism evidence="2 3">
    <name type="scientific">Engystomops pustulosus</name>
    <name type="common">Tungara frog</name>
    <name type="synonym">Physalaemus pustulosus</name>
    <dbReference type="NCBI Taxonomy" id="76066"/>
    <lineage>
        <taxon>Eukaryota</taxon>
        <taxon>Metazoa</taxon>
        <taxon>Chordata</taxon>
        <taxon>Craniata</taxon>
        <taxon>Vertebrata</taxon>
        <taxon>Euteleostomi</taxon>
        <taxon>Amphibia</taxon>
        <taxon>Batrachia</taxon>
        <taxon>Anura</taxon>
        <taxon>Neobatrachia</taxon>
        <taxon>Hyloidea</taxon>
        <taxon>Leptodactylidae</taxon>
        <taxon>Leiuperinae</taxon>
        <taxon>Engystomops</taxon>
    </lineage>
</organism>
<reference evidence="2" key="1">
    <citation type="thesis" date="2020" institute="ProQuest LLC" country="789 East Eisenhower Parkway, Ann Arbor, MI, USA">
        <title>Comparative Genomics and Chromosome Evolution.</title>
        <authorList>
            <person name="Mudd A.B."/>
        </authorList>
    </citation>
    <scope>NUCLEOTIDE SEQUENCE</scope>
    <source>
        <strain evidence="2">237g6f4</strain>
        <tissue evidence="2">Blood</tissue>
    </source>
</reference>